<evidence type="ECO:0000313" key="2">
    <source>
        <dbReference type="EMBL" id="SUZ67824.1"/>
    </source>
</evidence>
<feature type="domain" description="AB hydrolase-1" evidence="1">
    <location>
        <begin position="30"/>
        <end position="130"/>
    </location>
</feature>
<dbReference type="InterPro" id="IPR029058">
    <property type="entry name" value="AB_hydrolase_fold"/>
</dbReference>
<feature type="non-terminal residue" evidence="2">
    <location>
        <position position="1"/>
    </location>
</feature>
<dbReference type="Gene3D" id="3.40.50.1820">
    <property type="entry name" value="alpha/beta hydrolase"/>
    <property type="match status" value="1"/>
</dbReference>
<accession>A0A381PMH1</accession>
<organism evidence="2">
    <name type="scientific">marine metagenome</name>
    <dbReference type="NCBI Taxonomy" id="408172"/>
    <lineage>
        <taxon>unclassified sequences</taxon>
        <taxon>metagenomes</taxon>
        <taxon>ecological metagenomes</taxon>
    </lineage>
</organism>
<dbReference type="InterPro" id="IPR050266">
    <property type="entry name" value="AB_hydrolase_sf"/>
</dbReference>
<sequence length="296" mass="31310">VYPVTASPVAGRVVRAGLGTTYLDWGGAGPPLVLLHPNGFCAGLYDPLARGLVDRCRVVGIDMRGHGASDDVVDSGLLGNDAIALDVLAVADHLGFDRFALLGVSFGGAVGIEVAVAAPERVAALVLCEAIAIEAQARERQHFGTDGADHPLAVGARRRRDVWDDREAVLASYGTRPPMDSLDPDALAGYVRWGFRDREDGRVELACRPETEALVFGSERCHGPVEAFEALQRVTSPAAVMAGTHTDLDPSWFVGQADVLGVGLQLVDGGHFCLFEDTDRAVGLVDGNLRSLGYLT</sequence>
<evidence type="ECO:0000259" key="1">
    <source>
        <dbReference type="Pfam" id="PF00561"/>
    </source>
</evidence>
<reference evidence="2" key="1">
    <citation type="submission" date="2018-05" db="EMBL/GenBank/DDBJ databases">
        <authorList>
            <person name="Lanie J.A."/>
            <person name="Ng W.-L."/>
            <person name="Kazmierczak K.M."/>
            <person name="Andrzejewski T.M."/>
            <person name="Davidsen T.M."/>
            <person name="Wayne K.J."/>
            <person name="Tettelin H."/>
            <person name="Glass J.I."/>
            <person name="Rusch D."/>
            <person name="Podicherti R."/>
            <person name="Tsui H.-C.T."/>
            <person name="Winkler M.E."/>
        </authorList>
    </citation>
    <scope>NUCLEOTIDE SEQUENCE</scope>
</reference>
<gene>
    <name evidence="2" type="ORF">METZ01_LOCUS20678</name>
</gene>
<protein>
    <recommendedName>
        <fullName evidence="1">AB hydrolase-1 domain-containing protein</fullName>
    </recommendedName>
</protein>
<dbReference type="PRINTS" id="PR00111">
    <property type="entry name" value="ABHYDROLASE"/>
</dbReference>
<dbReference type="Pfam" id="PF00561">
    <property type="entry name" value="Abhydrolase_1"/>
    <property type="match status" value="1"/>
</dbReference>
<dbReference type="AlphaFoldDB" id="A0A381PMH1"/>
<proteinExistence type="predicted"/>
<name>A0A381PMH1_9ZZZZ</name>
<dbReference type="SUPFAM" id="SSF53474">
    <property type="entry name" value="alpha/beta-Hydrolases"/>
    <property type="match status" value="1"/>
</dbReference>
<dbReference type="InterPro" id="IPR000073">
    <property type="entry name" value="AB_hydrolase_1"/>
</dbReference>
<dbReference type="EMBL" id="UINC01001022">
    <property type="protein sequence ID" value="SUZ67824.1"/>
    <property type="molecule type" value="Genomic_DNA"/>
</dbReference>
<dbReference type="PANTHER" id="PTHR43798">
    <property type="entry name" value="MONOACYLGLYCEROL LIPASE"/>
    <property type="match status" value="1"/>
</dbReference>